<gene>
    <name evidence="2" type="ORF">EHO59_09920</name>
</gene>
<evidence type="ECO:0000313" key="3">
    <source>
        <dbReference type="Proteomes" id="UP000297453"/>
    </source>
</evidence>
<keyword evidence="1" id="KW-0732">Signal</keyword>
<comment type="caution">
    <text evidence="2">The sequence shown here is derived from an EMBL/GenBank/DDBJ whole genome shotgun (WGS) entry which is preliminary data.</text>
</comment>
<dbReference type="Proteomes" id="UP000297453">
    <property type="component" value="Unassembled WGS sequence"/>
</dbReference>
<evidence type="ECO:0000313" key="2">
    <source>
        <dbReference type="EMBL" id="TGK03840.1"/>
    </source>
</evidence>
<dbReference type="OrthoDB" id="331649at2"/>
<proteinExistence type="predicted"/>
<evidence type="ECO:0000256" key="1">
    <source>
        <dbReference type="SAM" id="SignalP"/>
    </source>
</evidence>
<sequence length="303" mass="32246">MAQFLLISSLALVGLPVFAESELGSDLQASDLELAKTFSLEERKSIHQEEVDLVLAEEISYSDEDRLSDFPDLDSLLKNKPKQNTLARETLDQKNPNSKVSSSDCQGLKLLGSSKNSLGTSQKSIQTSVLKNCDEIRLGFVTASSVVSPEGREFLLAGCGQGAFSQTDRGVFSSLDTSMFSYLASCSPAFLRKLGALGISPVPGRNSFQILKTEQNALWVGRVSASNLGNNAGDLVVSSGKAKRAISPASKRKARGAQLAIGEYHSNSRLFTQESTSPSDNLGDGMLAGSILKTLASGLDCLS</sequence>
<feature type="signal peptide" evidence="1">
    <location>
        <begin position="1"/>
        <end position="19"/>
    </location>
</feature>
<reference evidence="2" key="1">
    <citation type="journal article" date="2019" name="PLoS Negl. Trop. Dis.">
        <title>Revisiting the worldwide diversity of Leptospira species in the environment.</title>
        <authorList>
            <person name="Vincent A.T."/>
            <person name="Schiettekatte O."/>
            <person name="Bourhy P."/>
            <person name="Veyrier F.J."/>
            <person name="Picardeau M."/>
        </authorList>
    </citation>
    <scope>NUCLEOTIDE SEQUENCE [LARGE SCALE GENOMIC DNA]</scope>
    <source>
        <strain evidence="2">SSS9</strain>
    </source>
</reference>
<feature type="chain" id="PRO_5020876491" description="TIGR04452 family lipoprotein" evidence="1">
    <location>
        <begin position="20"/>
        <end position="303"/>
    </location>
</feature>
<dbReference type="EMBL" id="RQEP01000012">
    <property type="protein sequence ID" value="TGK03840.1"/>
    <property type="molecule type" value="Genomic_DNA"/>
</dbReference>
<protein>
    <recommendedName>
        <fullName evidence="4">TIGR04452 family lipoprotein</fullName>
    </recommendedName>
</protein>
<keyword evidence="3" id="KW-1185">Reference proteome</keyword>
<evidence type="ECO:0008006" key="4">
    <source>
        <dbReference type="Google" id="ProtNLM"/>
    </source>
</evidence>
<dbReference type="RefSeq" id="WP_135587465.1">
    <property type="nucleotide sequence ID" value="NZ_RQEP01000012.1"/>
</dbReference>
<accession>A0A4R9FZF0</accession>
<name>A0A4R9FZF0_9LEPT</name>
<organism evidence="2 3">
    <name type="scientific">Leptospira semungkisensis</name>
    <dbReference type="NCBI Taxonomy" id="2484985"/>
    <lineage>
        <taxon>Bacteria</taxon>
        <taxon>Pseudomonadati</taxon>
        <taxon>Spirochaetota</taxon>
        <taxon>Spirochaetia</taxon>
        <taxon>Leptospirales</taxon>
        <taxon>Leptospiraceae</taxon>
        <taxon>Leptospira</taxon>
    </lineage>
</organism>
<dbReference type="AlphaFoldDB" id="A0A4R9FZF0"/>